<gene>
    <name evidence="2" type="ORF">ETAA8_24440</name>
</gene>
<dbReference type="AlphaFoldDB" id="A0A517YAU4"/>
<feature type="chain" id="PRO_5022196244" evidence="1">
    <location>
        <begin position="20"/>
        <end position="677"/>
    </location>
</feature>
<evidence type="ECO:0000313" key="2">
    <source>
        <dbReference type="EMBL" id="QDU27357.1"/>
    </source>
</evidence>
<name>A0A517YAU4_9BACT</name>
<dbReference type="OrthoDB" id="175605at2"/>
<sequence length="677" mass="74536" precursor="true">MKTSLLGFSVLLVGSALLAQNELPKVPSSEISPFQKPGRVSIASQMMAAAQQAAAAKRLEDAENACQRAEQVAPFFPLFSYNLACFQALQGKKEPALASLERAVKAGFSNAAHLQKDDDLASLRDDPKFAELVQQVKDGVYKPASTDPPTSKVEVGVATVTAKNAVWDPGRNLVRISFEPAELDKDAEAVPVIKGHGEVGKKLIEWFKEGTAAGNSGDYYDNCDRDHSNMAYEQFPQLTRIEYAPEISKETGYGVQLTNIFAAPGLQAVLGNSSTAQTAGPLWRSNPRLAYIRPGGIETLFVQYLNNHMYFYPEHRDHDPGHNGEGDGYGDVYAVNLPYVIVSQGSSGSDRAFMDAICCTLAALRPDVKKTLAEKQMLMPAMQMIFRRSNKPVKNDADYLTGSAHPTVFDGKELDVLRMIELAHSLTLESLPPVVMVRVEDEEKPVLGRDYFDAGEREKLFDTPMAVARIWRSTQYKRKYILSAKGVDTNGAKLTYHWKVLRGDASKIDIKPLGDGTRAEIALTWQGRAPIAEGSTMESNRLDIGIFGHNGTHYSAPAFFCVNTLDNEERTYDDQGHIKSIVYTGAEEKGNYVDPAFDTPKSWRDDYRYDDAGKLLGWKRTKGERKEDFTADGLLITSKDDNGLPLVLKHVTYVPVPRAGKPPALEAMVGEAVEKGK</sequence>
<keyword evidence="3" id="KW-1185">Reference proteome</keyword>
<evidence type="ECO:0000313" key="3">
    <source>
        <dbReference type="Proteomes" id="UP000315017"/>
    </source>
</evidence>
<dbReference type="EMBL" id="CP036274">
    <property type="protein sequence ID" value="QDU27357.1"/>
    <property type="molecule type" value="Genomic_DNA"/>
</dbReference>
<dbReference type="RefSeq" id="WP_145088205.1">
    <property type="nucleotide sequence ID" value="NZ_CP036274.1"/>
</dbReference>
<dbReference type="Gene3D" id="1.25.40.10">
    <property type="entry name" value="Tetratricopeptide repeat domain"/>
    <property type="match status" value="1"/>
</dbReference>
<dbReference type="Proteomes" id="UP000315017">
    <property type="component" value="Chromosome"/>
</dbReference>
<feature type="signal peptide" evidence="1">
    <location>
        <begin position="1"/>
        <end position="19"/>
    </location>
</feature>
<organism evidence="2 3">
    <name type="scientific">Anatilimnocola aggregata</name>
    <dbReference type="NCBI Taxonomy" id="2528021"/>
    <lineage>
        <taxon>Bacteria</taxon>
        <taxon>Pseudomonadati</taxon>
        <taxon>Planctomycetota</taxon>
        <taxon>Planctomycetia</taxon>
        <taxon>Pirellulales</taxon>
        <taxon>Pirellulaceae</taxon>
        <taxon>Anatilimnocola</taxon>
    </lineage>
</organism>
<dbReference type="KEGG" id="aagg:ETAA8_24440"/>
<reference evidence="2 3" key="1">
    <citation type="submission" date="2019-02" db="EMBL/GenBank/DDBJ databases">
        <title>Deep-cultivation of Planctomycetes and their phenomic and genomic characterization uncovers novel biology.</title>
        <authorList>
            <person name="Wiegand S."/>
            <person name="Jogler M."/>
            <person name="Boedeker C."/>
            <person name="Pinto D."/>
            <person name="Vollmers J."/>
            <person name="Rivas-Marin E."/>
            <person name="Kohn T."/>
            <person name="Peeters S.H."/>
            <person name="Heuer A."/>
            <person name="Rast P."/>
            <person name="Oberbeckmann S."/>
            <person name="Bunk B."/>
            <person name="Jeske O."/>
            <person name="Meyerdierks A."/>
            <person name="Storesund J.E."/>
            <person name="Kallscheuer N."/>
            <person name="Luecker S."/>
            <person name="Lage O.M."/>
            <person name="Pohl T."/>
            <person name="Merkel B.J."/>
            <person name="Hornburger P."/>
            <person name="Mueller R.-W."/>
            <person name="Bruemmer F."/>
            <person name="Labrenz M."/>
            <person name="Spormann A.M."/>
            <person name="Op den Camp H."/>
            <person name="Overmann J."/>
            <person name="Amann R."/>
            <person name="Jetten M.S.M."/>
            <person name="Mascher T."/>
            <person name="Medema M.H."/>
            <person name="Devos D.P."/>
            <person name="Kaster A.-K."/>
            <person name="Ovreas L."/>
            <person name="Rohde M."/>
            <person name="Galperin M.Y."/>
            <person name="Jogler C."/>
        </authorList>
    </citation>
    <scope>NUCLEOTIDE SEQUENCE [LARGE SCALE GENOMIC DNA]</scope>
    <source>
        <strain evidence="2 3">ETA_A8</strain>
    </source>
</reference>
<protein>
    <submittedName>
        <fullName evidence="2">Uncharacterized protein</fullName>
    </submittedName>
</protein>
<dbReference type="InterPro" id="IPR011990">
    <property type="entry name" value="TPR-like_helical_dom_sf"/>
</dbReference>
<proteinExistence type="predicted"/>
<accession>A0A517YAU4</accession>
<dbReference type="NCBIfam" id="NF047558">
    <property type="entry name" value="TPR_END_plus"/>
    <property type="match status" value="1"/>
</dbReference>
<evidence type="ECO:0000256" key="1">
    <source>
        <dbReference type="SAM" id="SignalP"/>
    </source>
</evidence>
<dbReference type="SUPFAM" id="SSF48452">
    <property type="entry name" value="TPR-like"/>
    <property type="match status" value="1"/>
</dbReference>
<keyword evidence="1" id="KW-0732">Signal</keyword>